<comment type="catalytic activity">
    <reaction evidence="1">
        <text>RNA(n) + a ribonucleoside 5'-triphosphate = RNA(n+1) + diphosphate</text>
        <dbReference type="Rhea" id="RHEA:21248"/>
        <dbReference type="Rhea" id="RHEA-COMP:14527"/>
        <dbReference type="Rhea" id="RHEA-COMP:17342"/>
        <dbReference type="ChEBI" id="CHEBI:33019"/>
        <dbReference type="ChEBI" id="CHEBI:61557"/>
        <dbReference type="ChEBI" id="CHEBI:140395"/>
        <dbReference type="EC" id="2.7.7.48"/>
    </reaction>
</comment>
<keyword evidence="1" id="KW-0808">Transferase</keyword>
<dbReference type="Pfam" id="PF05183">
    <property type="entry name" value="RdRP"/>
    <property type="match status" value="1"/>
</dbReference>
<dbReference type="AlphaFoldDB" id="A0AAN6H6G5"/>
<keyword evidence="1" id="KW-0696">RNA-directed RNA polymerase</keyword>
<comment type="similarity">
    <text evidence="1">Belongs to the RdRP family.</text>
</comment>
<evidence type="ECO:0000259" key="2">
    <source>
        <dbReference type="Pfam" id="PF05183"/>
    </source>
</evidence>
<dbReference type="EMBL" id="JAUJLE010000424">
    <property type="protein sequence ID" value="KAK0956813.1"/>
    <property type="molecule type" value="Genomic_DNA"/>
</dbReference>
<keyword evidence="5" id="KW-1185">Reference proteome</keyword>
<dbReference type="Pfam" id="PF25358">
    <property type="entry name" value="PH_fung_RdRP"/>
    <property type="match status" value="1"/>
</dbReference>
<dbReference type="PANTHER" id="PTHR23079:SF17">
    <property type="entry name" value="RNA-DEPENDENT RNA POLYMERASE"/>
    <property type="match status" value="1"/>
</dbReference>
<sequence length="1186" mass="132650">MDIFVRNIPAHSTNKQLERLLEGPLKECGVTDYDVDNWKGKPQAKVTVLNAAAGQRFLQTYGVARGAPSYAHGLKPLRWDGVFVQCSQDRNGPSAFALKSLAYSAAQKAVSVPRKASTHQKEGGGRVTRFSISELQCGVWDYDAKGNLAFMTHYRNTNTGSVIFGHKQAIVLLGPTTSDHIRVELNYYGSEHIVLGSRRDDATITIGLGAVAPKMYKVHGEDVLSAQLTRLVISSAAAQSKDVMKLRLIGVDNEHERIAGVCFVYRMTLADPAMLGTVSSLMKRNPKMPPVMHISTSLAVPTESWRRSKMRLDYELTDVNRLGGKSFGIRFQLDRIVRNGMIPPTRLLELLPTVDRIHAKYGADAMLTALACFSRQMPVAGPDTDANELSKEALQHLLEDFVVAYDPHAPANPYELTKRHAHMNLVHKVVVTPTGTYLEGPDPEPTNRVLRKYSRQADHFVRVLFRDEDGSSVHFDPRASQEIIYHTRFKGVLDATINIAVVLVYGTLVRHQKGSLLYAPQVIKELGDFTHIRTPAKCAARIGQCFTDTTASVTLKSGENGSLSVVERNGRDFSDGVGTISRKLLEDVWRVYGQKQQLKPTALQIRVLEICGAAFRPLPMVLNRQFIKILEDLGVPTDVFLQLQNEQVDKLRCMLTSARNTASLLDTLEMTKATRLSSLINDLHDIGLDYHTDHFLYGVVEMAVISRLRDIKYRGRIDVSEGVTLYGIMDETGYLKQGQIYVVTERAPDGGRHEILRNKVIVTRSPAMHPGDIQIVDAVDVPEDSPLKKLSNVIVFSQHGDRDLPSMLSGGDLDGDLYNIIWDKRLRPKLVSTPADYPKVAPVELDRAVTARNMSDFFVTFMETDQLGMICTRHMQLADQEPDGTFSVGCIKLAGMASTAVDYSKTGIPINIREAPRYDPRRPDFMAPSPRVVVSDKGFLDLEEDDNQDDEAFEGVDVEQKAWRYYQSDKALGHLYRAIDEHQFLTAMQDQHRALTLHSGDPSSMLPTLLKYIQKCAAAYGVNYTHALPLAKDIRDSYDESLLDIMYNYCPTLHTHLSEQEVFSGTILGRQGGAQGKSLRELSKTMRERFEAVTEYAVLRITRGDQATAQGMMVVEEEQYEGYHDREIEGLPRAIACLEVAVRERGWVDRRAGELRSFGYVAAGVCLRELRRYMITTFGRNTLQRV</sequence>
<proteinExistence type="inferred from homology"/>
<dbReference type="PANTHER" id="PTHR23079">
    <property type="entry name" value="RNA-DEPENDENT RNA POLYMERASE"/>
    <property type="match status" value="1"/>
</dbReference>
<evidence type="ECO:0000313" key="4">
    <source>
        <dbReference type="EMBL" id="KAK0956813.1"/>
    </source>
</evidence>
<organism evidence="4 5">
    <name type="scientific">Friedmanniomyces endolithicus</name>
    <dbReference type="NCBI Taxonomy" id="329885"/>
    <lineage>
        <taxon>Eukaryota</taxon>
        <taxon>Fungi</taxon>
        <taxon>Dikarya</taxon>
        <taxon>Ascomycota</taxon>
        <taxon>Pezizomycotina</taxon>
        <taxon>Dothideomycetes</taxon>
        <taxon>Dothideomycetidae</taxon>
        <taxon>Mycosphaerellales</taxon>
        <taxon>Teratosphaeriaceae</taxon>
        <taxon>Friedmanniomyces</taxon>
    </lineage>
</organism>
<feature type="domain" description="RDRP core" evidence="2">
    <location>
        <begin position="607"/>
        <end position="979"/>
    </location>
</feature>
<dbReference type="InterPro" id="IPR007855">
    <property type="entry name" value="RDRP"/>
</dbReference>
<dbReference type="GO" id="GO:0031380">
    <property type="term" value="C:nuclear RNA-directed RNA polymerase complex"/>
    <property type="evidence" value="ECO:0007669"/>
    <property type="project" value="TreeGrafter"/>
</dbReference>
<dbReference type="InterPro" id="IPR057503">
    <property type="entry name" value="PH_RdRP"/>
</dbReference>
<evidence type="ECO:0000259" key="3">
    <source>
        <dbReference type="Pfam" id="PF25358"/>
    </source>
</evidence>
<accession>A0AAN6H6G5</accession>
<reference evidence="4" key="1">
    <citation type="submission" date="2023-06" db="EMBL/GenBank/DDBJ databases">
        <title>Black Yeasts Isolated from many extreme environments.</title>
        <authorList>
            <person name="Coleine C."/>
            <person name="Stajich J.E."/>
            <person name="Selbmann L."/>
        </authorList>
    </citation>
    <scope>NUCLEOTIDE SEQUENCE</scope>
    <source>
        <strain evidence="4">CCFEE 5200</strain>
    </source>
</reference>
<keyword evidence="1" id="KW-0548">Nucleotidyltransferase</keyword>
<dbReference type="Proteomes" id="UP001175353">
    <property type="component" value="Unassembled WGS sequence"/>
</dbReference>
<dbReference type="EC" id="2.7.7.48" evidence="1"/>
<gene>
    <name evidence="4" type="ORF">LTR91_022194</name>
</gene>
<keyword evidence="1" id="KW-0694">RNA-binding</keyword>
<name>A0AAN6H6G5_9PEZI</name>
<feature type="domain" description="RdRP-like PH" evidence="3">
    <location>
        <begin position="129"/>
        <end position="302"/>
    </location>
</feature>
<dbReference type="GO" id="GO:0003968">
    <property type="term" value="F:RNA-directed RNA polymerase activity"/>
    <property type="evidence" value="ECO:0007669"/>
    <property type="project" value="UniProtKB-KW"/>
</dbReference>
<protein>
    <recommendedName>
        <fullName evidence="1">RNA-dependent RNA polymerase</fullName>
        <ecNumber evidence="1">2.7.7.48</ecNumber>
    </recommendedName>
</protein>
<dbReference type="GO" id="GO:0030422">
    <property type="term" value="P:siRNA processing"/>
    <property type="evidence" value="ECO:0007669"/>
    <property type="project" value="TreeGrafter"/>
</dbReference>
<dbReference type="InterPro" id="IPR057596">
    <property type="entry name" value="RDRP_core"/>
</dbReference>
<comment type="caution">
    <text evidence="4">The sequence shown here is derived from an EMBL/GenBank/DDBJ whole genome shotgun (WGS) entry which is preliminary data.</text>
</comment>
<evidence type="ECO:0000313" key="5">
    <source>
        <dbReference type="Proteomes" id="UP001175353"/>
    </source>
</evidence>
<evidence type="ECO:0000256" key="1">
    <source>
        <dbReference type="RuleBase" id="RU363098"/>
    </source>
</evidence>
<dbReference type="GO" id="GO:0003723">
    <property type="term" value="F:RNA binding"/>
    <property type="evidence" value="ECO:0007669"/>
    <property type="project" value="UniProtKB-KW"/>
</dbReference>